<dbReference type="Proteomes" id="UP000577362">
    <property type="component" value="Unassembled WGS sequence"/>
</dbReference>
<dbReference type="AlphaFoldDB" id="A0A840C3Y3"/>
<sequence>MTASGAGVIVVGMDDWNELRLVLAVQRAGSLTAAAVTLGIDHSTAFRRLKALEERLGVRLFERLPGGAYRATEAGSRMAAGAERMEDEALALDRDISGRDHRLSGRLRVTSSETIAYSQLTTLLAAFRQVHPGIVVELAIDNRVLSLSRREADIALRPIRPKEGDLWGRKLSAVAWALYAAPAYLGANGGPLSNVDGVDRHALIGWEETTSGIGAADWLLRAGPPEAFVYRTNSLVNQLVAARAGIGVALLPCYLGDGEPGVTRALPEPIRELEGELWIVTHADLKGTARVRAFFDVVGDGLARQRELFEGGSVWEDQTDLACDVEQPGAARILDRPA</sequence>
<name>A0A840C3Y3_9HYPH</name>
<dbReference type="InterPro" id="IPR036390">
    <property type="entry name" value="WH_DNA-bd_sf"/>
</dbReference>
<dbReference type="Pfam" id="PF03466">
    <property type="entry name" value="LysR_substrate"/>
    <property type="match status" value="1"/>
</dbReference>
<dbReference type="PANTHER" id="PTHR30537">
    <property type="entry name" value="HTH-TYPE TRANSCRIPTIONAL REGULATOR"/>
    <property type="match status" value="1"/>
</dbReference>
<dbReference type="Gene3D" id="1.10.10.10">
    <property type="entry name" value="Winged helix-like DNA-binding domain superfamily/Winged helix DNA-binding domain"/>
    <property type="match status" value="1"/>
</dbReference>
<dbReference type="PROSITE" id="PS50931">
    <property type="entry name" value="HTH_LYSR"/>
    <property type="match status" value="1"/>
</dbReference>
<comment type="similarity">
    <text evidence="1">Belongs to the LysR transcriptional regulatory family.</text>
</comment>
<keyword evidence="2" id="KW-0805">Transcription regulation</keyword>
<evidence type="ECO:0000256" key="2">
    <source>
        <dbReference type="ARBA" id="ARBA00023015"/>
    </source>
</evidence>
<reference evidence="6 7" key="1">
    <citation type="submission" date="2020-08" db="EMBL/GenBank/DDBJ databases">
        <title>Genomic Encyclopedia of Type Strains, Phase IV (KMG-IV): sequencing the most valuable type-strain genomes for metagenomic binning, comparative biology and taxonomic classification.</title>
        <authorList>
            <person name="Goeker M."/>
        </authorList>
    </citation>
    <scope>NUCLEOTIDE SEQUENCE [LARGE SCALE GENOMIC DNA]</scope>
    <source>
        <strain evidence="6 7">DSM 103737</strain>
    </source>
</reference>
<evidence type="ECO:0000313" key="6">
    <source>
        <dbReference type="EMBL" id="MBB4019553.1"/>
    </source>
</evidence>
<dbReference type="GO" id="GO:0043565">
    <property type="term" value="F:sequence-specific DNA binding"/>
    <property type="evidence" value="ECO:0007669"/>
    <property type="project" value="TreeGrafter"/>
</dbReference>
<dbReference type="InterPro" id="IPR058163">
    <property type="entry name" value="LysR-type_TF_proteobact-type"/>
</dbReference>
<dbReference type="InterPro" id="IPR005119">
    <property type="entry name" value="LysR_subst-bd"/>
</dbReference>
<evidence type="ECO:0000259" key="5">
    <source>
        <dbReference type="PROSITE" id="PS50931"/>
    </source>
</evidence>
<dbReference type="SUPFAM" id="SSF46785">
    <property type="entry name" value="Winged helix' DNA-binding domain"/>
    <property type="match status" value="1"/>
</dbReference>
<feature type="domain" description="HTH lysR-type" evidence="5">
    <location>
        <begin position="14"/>
        <end position="72"/>
    </location>
</feature>
<gene>
    <name evidence="6" type="ORF">GGR16_004604</name>
</gene>
<evidence type="ECO:0000256" key="4">
    <source>
        <dbReference type="ARBA" id="ARBA00023163"/>
    </source>
</evidence>
<evidence type="ECO:0000256" key="3">
    <source>
        <dbReference type="ARBA" id="ARBA00023125"/>
    </source>
</evidence>
<dbReference type="EMBL" id="JACIEN010000007">
    <property type="protein sequence ID" value="MBB4019553.1"/>
    <property type="molecule type" value="Genomic_DNA"/>
</dbReference>
<keyword evidence="3" id="KW-0238">DNA-binding</keyword>
<dbReference type="InterPro" id="IPR000847">
    <property type="entry name" value="LysR_HTH_N"/>
</dbReference>
<dbReference type="PANTHER" id="PTHR30537:SF3">
    <property type="entry name" value="TRANSCRIPTIONAL REGULATORY PROTEIN"/>
    <property type="match status" value="1"/>
</dbReference>
<dbReference type="GO" id="GO:0006351">
    <property type="term" value="P:DNA-templated transcription"/>
    <property type="evidence" value="ECO:0007669"/>
    <property type="project" value="TreeGrafter"/>
</dbReference>
<keyword evidence="7" id="KW-1185">Reference proteome</keyword>
<proteinExistence type="inferred from homology"/>
<protein>
    <submittedName>
        <fullName evidence="6">Molybdate transport repressor ModE-like protein</fullName>
    </submittedName>
</protein>
<keyword evidence="4" id="KW-0804">Transcription</keyword>
<organism evidence="6 7">
    <name type="scientific">Chelatococcus caeni</name>
    <dbReference type="NCBI Taxonomy" id="1348468"/>
    <lineage>
        <taxon>Bacteria</taxon>
        <taxon>Pseudomonadati</taxon>
        <taxon>Pseudomonadota</taxon>
        <taxon>Alphaproteobacteria</taxon>
        <taxon>Hyphomicrobiales</taxon>
        <taxon>Chelatococcaceae</taxon>
        <taxon>Chelatococcus</taxon>
    </lineage>
</organism>
<dbReference type="InterPro" id="IPR036388">
    <property type="entry name" value="WH-like_DNA-bd_sf"/>
</dbReference>
<dbReference type="SUPFAM" id="SSF53850">
    <property type="entry name" value="Periplasmic binding protein-like II"/>
    <property type="match status" value="1"/>
</dbReference>
<evidence type="ECO:0000313" key="7">
    <source>
        <dbReference type="Proteomes" id="UP000577362"/>
    </source>
</evidence>
<dbReference type="Gene3D" id="3.40.190.10">
    <property type="entry name" value="Periplasmic binding protein-like II"/>
    <property type="match status" value="2"/>
</dbReference>
<comment type="caution">
    <text evidence="6">The sequence shown here is derived from an EMBL/GenBank/DDBJ whole genome shotgun (WGS) entry which is preliminary data.</text>
</comment>
<accession>A0A840C3Y3</accession>
<dbReference type="GO" id="GO:0003700">
    <property type="term" value="F:DNA-binding transcription factor activity"/>
    <property type="evidence" value="ECO:0007669"/>
    <property type="project" value="InterPro"/>
</dbReference>
<evidence type="ECO:0000256" key="1">
    <source>
        <dbReference type="ARBA" id="ARBA00009437"/>
    </source>
</evidence>
<dbReference type="Pfam" id="PF00126">
    <property type="entry name" value="HTH_1"/>
    <property type="match status" value="1"/>
</dbReference>
<dbReference type="RefSeq" id="WP_343059918.1">
    <property type="nucleotide sequence ID" value="NZ_JACIEN010000007.1"/>
</dbReference>